<dbReference type="PRINTS" id="PR00411">
    <property type="entry name" value="PNDRDTASEI"/>
</dbReference>
<sequence length="616" mass="68035">MSLPDAIIDPLKSTPNGVVHKLSEELPTLDLLGESLPDNVDATQVAKEWLEQFAKAVETADADAFATAFLSEGWWRDKVVFTWDQRSIQGHDAIKRAFIATGPRTAATGFELGDIPPVLASPYPGLSFVQAHFRFTTKVAIASGIVNLVPYKGTWKAWTVLTLLEDLKDFPEKPRPRGTNPKYTTWAEQREAETEFKDSDPTVIIIGGGHSGLTVAARLNAMGVSNVVIEKNARAGDNWRTRYEALSLHDPVWTEHFPYMPFPKHWPIFTPASKLANWIEFYAEALDINIWLSSKITQATYNKEKKRWEVTVERPGKPTRTLSSPQIVIATGLGGGTPRIPDPLPGQETFPTSILHSTQYKSGKAWKNQNVLVVGTSSSGFDIAYDLFKHGAKVTMLQRSPTYIMSIKNGSPAFMGLYREDGPPYDLVDRIGLAIPIVASKALVKGIVDEVAKKDKDLLEGMNAAGFRTWLGMEGCGFIFQALRRAGGYYFDSGACAEVIAGNIKIQPGTIDHFDGNVITFSDGKSAAYDHVVFATGFKTMRDSIRTIFGDEIADKSRDVWDIDEGGEVKGVWRPMGLPGFHVMIASFAWARIQSKLMVLNIVAQQNGLCEEPYEE</sequence>
<evidence type="ECO:0000313" key="5">
    <source>
        <dbReference type="Proteomes" id="UP000076738"/>
    </source>
</evidence>
<keyword evidence="1" id="KW-0285">Flavoprotein</keyword>
<proteinExistence type="predicted"/>
<protein>
    <submittedName>
        <fullName evidence="4">Monooxygenase protein</fullName>
    </submittedName>
</protein>
<gene>
    <name evidence="4" type="ORF">CALVIDRAFT_507807</name>
</gene>
<dbReference type="PANTHER" id="PTHR43539">
    <property type="entry name" value="FLAVIN-BINDING MONOOXYGENASE-LIKE PROTEIN (AFU_ORTHOLOGUE AFUA_4G09220)"/>
    <property type="match status" value="1"/>
</dbReference>
<dbReference type="GO" id="GO:0004499">
    <property type="term" value="F:N,N-dimethylaniline monooxygenase activity"/>
    <property type="evidence" value="ECO:0007669"/>
    <property type="project" value="InterPro"/>
</dbReference>
<dbReference type="InterPro" id="IPR036188">
    <property type="entry name" value="FAD/NAD-bd_sf"/>
</dbReference>
<name>A0A167FJP9_CALVF</name>
<dbReference type="InterPro" id="IPR020946">
    <property type="entry name" value="Flavin_mOase-like"/>
</dbReference>
<dbReference type="Proteomes" id="UP000076738">
    <property type="component" value="Unassembled WGS sequence"/>
</dbReference>
<dbReference type="EMBL" id="KV417381">
    <property type="protein sequence ID" value="KZO89563.1"/>
    <property type="molecule type" value="Genomic_DNA"/>
</dbReference>
<dbReference type="Gene3D" id="3.50.50.60">
    <property type="entry name" value="FAD/NAD(P)-binding domain"/>
    <property type="match status" value="1"/>
</dbReference>
<keyword evidence="2" id="KW-0274">FAD</keyword>
<accession>A0A167FJP9</accession>
<dbReference type="OrthoDB" id="74360at2759"/>
<reference evidence="4 5" key="1">
    <citation type="journal article" date="2016" name="Mol. Biol. Evol.">
        <title>Comparative Genomics of Early-Diverging Mushroom-Forming Fungi Provides Insights into the Origins of Lignocellulose Decay Capabilities.</title>
        <authorList>
            <person name="Nagy L.G."/>
            <person name="Riley R."/>
            <person name="Tritt A."/>
            <person name="Adam C."/>
            <person name="Daum C."/>
            <person name="Floudas D."/>
            <person name="Sun H."/>
            <person name="Yadav J.S."/>
            <person name="Pangilinan J."/>
            <person name="Larsson K.H."/>
            <person name="Matsuura K."/>
            <person name="Barry K."/>
            <person name="Labutti K."/>
            <person name="Kuo R."/>
            <person name="Ohm R.A."/>
            <person name="Bhattacharya S.S."/>
            <person name="Shirouzu T."/>
            <person name="Yoshinaga Y."/>
            <person name="Martin F.M."/>
            <person name="Grigoriev I.V."/>
            <person name="Hibbett D.S."/>
        </authorList>
    </citation>
    <scope>NUCLEOTIDE SEQUENCE [LARGE SCALE GENOMIC DNA]</scope>
    <source>
        <strain evidence="4 5">TUFC12733</strain>
    </source>
</reference>
<keyword evidence="5" id="KW-1185">Reference proteome</keyword>
<dbReference type="AlphaFoldDB" id="A0A167FJP9"/>
<keyword evidence="3" id="KW-0560">Oxidoreductase</keyword>
<evidence type="ECO:0000256" key="2">
    <source>
        <dbReference type="ARBA" id="ARBA00022827"/>
    </source>
</evidence>
<dbReference type="GO" id="GO:0050661">
    <property type="term" value="F:NADP binding"/>
    <property type="evidence" value="ECO:0007669"/>
    <property type="project" value="InterPro"/>
</dbReference>
<dbReference type="InterPro" id="IPR050982">
    <property type="entry name" value="Auxin_biosynth/cation_transpt"/>
</dbReference>
<dbReference type="STRING" id="1330018.A0A167FJP9"/>
<dbReference type="GO" id="GO:0050660">
    <property type="term" value="F:flavin adenine dinucleotide binding"/>
    <property type="evidence" value="ECO:0007669"/>
    <property type="project" value="InterPro"/>
</dbReference>
<evidence type="ECO:0000256" key="3">
    <source>
        <dbReference type="ARBA" id="ARBA00023002"/>
    </source>
</evidence>
<keyword evidence="4" id="KW-0503">Monooxygenase</keyword>
<dbReference type="Pfam" id="PF00743">
    <property type="entry name" value="FMO-like"/>
    <property type="match status" value="1"/>
</dbReference>
<dbReference type="PANTHER" id="PTHR43539:SF26">
    <property type="entry name" value="MONOOXYGENASE, PUTATIVE-RELATED"/>
    <property type="match status" value="1"/>
</dbReference>
<evidence type="ECO:0000256" key="1">
    <source>
        <dbReference type="ARBA" id="ARBA00022630"/>
    </source>
</evidence>
<evidence type="ECO:0000313" key="4">
    <source>
        <dbReference type="EMBL" id="KZO89563.1"/>
    </source>
</evidence>
<organism evidence="4 5">
    <name type="scientific">Calocera viscosa (strain TUFC12733)</name>
    <dbReference type="NCBI Taxonomy" id="1330018"/>
    <lineage>
        <taxon>Eukaryota</taxon>
        <taxon>Fungi</taxon>
        <taxon>Dikarya</taxon>
        <taxon>Basidiomycota</taxon>
        <taxon>Agaricomycotina</taxon>
        <taxon>Dacrymycetes</taxon>
        <taxon>Dacrymycetales</taxon>
        <taxon>Dacrymycetaceae</taxon>
        <taxon>Calocera</taxon>
    </lineage>
</organism>
<dbReference type="SUPFAM" id="SSF51905">
    <property type="entry name" value="FAD/NAD(P)-binding domain"/>
    <property type="match status" value="2"/>
</dbReference>